<name>A0A3S1D732_9BACL</name>
<keyword evidence="6" id="KW-1185">Reference proteome</keyword>
<dbReference type="GO" id="GO:0016491">
    <property type="term" value="F:oxidoreductase activity"/>
    <property type="evidence" value="ECO:0007669"/>
    <property type="project" value="UniProtKB-KW"/>
</dbReference>
<evidence type="ECO:0000259" key="3">
    <source>
        <dbReference type="Pfam" id="PF01408"/>
    </source>
</evidence>
<dbReference type="AlphaFoldDB" id="A0A3S1D732"/>
<evidence type="ECO:0000256" key="1">
    <source>
        <dbReference type="ARBA" id="ARBA00010928"/>
    </source>
</evidence>
<dbReference type="InterPro" id="IPR036291">
    <property type="entry name" value="NAD(P)-bd_dom_sf"/>
</dbReference>
<dbReference type="Proteomes" id="UP000272464">
    <property type="component" value="Unassembled WGS sequence"/>
</dbReference>
<protein>
    <submittedName>
        <fullName evidence="5">Gfo/Idh/MocA family oxidoreductase</fullName>
    </submittedName>
</protein>
<comment type="caution">
    <text evidence="5">The sequence shown here is derived from an EMBL/GenBank/DDBJ whole genome shotgun (WGS) entry which is preliminary data.</text>
</comment>
<evidence type="ECO:0000313" key="5">
    <source>
        <dbReference type="EMBL" id="RUT28126.1"/>
    </source>
</evidence>
<feature type="domain" description="Gfo/Idh/MocA-like oxidoreductase N-terminal" evidence="3">
    <location>
        <begin position="5"/>
        <end position="122"/>
    </location>
</feature>
<gene>
    <name evidence="5" type="ORF">EJP77_18105</name>
</gene>
<dbReference type="OrthoDB" id="9815825at2"/>
<dbReference type="RefSeq" id="WP_127200670.1">
    <property type="nucleotide sequence ID" value="NZ_RZNX01000011.1"/>
</dbReference>
<reference evidence="5 6" key="1">
    <citation type="submission" date="2018-12" db="EMBL/GenBank/DDBJ databases">
        <authorList>
            <person name="Sun L."/>
            <person name="Chen Z."/>
        </authorList>
    </citation>
    <scope>NUCLEOTIDE SEQUENCE [LARGE SCALE GENOMIC DNA]</scope>
    <source>
        <strain evidence="5 6">3-5-3</strain>
    </source>
</reference>
<accession>A0A3S1D732</accession>
<dbReference type="PANTHER" id="PTHR22604:SF105">
    <property type="entry name" value="TRANS-1,2-DIHYDROBENZENE-1,2-DIOL DEHYDROGENASE"/>
    <property type="match status" value="1"/>
</dbReference>
<keyword evidence="2" id="KW-0560">Oxidoreductase</keyword>
<dbReference type="GO" id="GO:0000166">
    <property type="term" value="F:nucleotide binding"/>
    <property type="evidence" value="ECO:0007669"/>
    <property type="project" value="InterPro"/>
</dbReference>
<dbReference type="InterPro" id="IPR055170">
    <property type="entry name" value="GFO_IDH_MocA-like_dom"/>
</dbReference>
<dbReference type="EMBL" id="RZNX01000011">
    <property type="protein sequence ID" value="RUT28126.1"/>
    <property type="molecule type" value="Genomic_DNA"/>
</dbReference>
<dbReference type="InterPro" id="IPR000683">
    <property type="entry name" value="Gfo/Idh/MocA-like_OxRdtase_N"/>
</dbReference>
<organism evidence="5 6">
    <name type="scientific">Paenibacillus zeisoli</name>
    <dbReference type="NCBI Taxonomy" id="2496267"/>
    <lineage>
        <taxon>Bacteria</taxon>
        <taxon>Bacillati</taxon>
        <taxon>Bacillota</taxon>
        <taxon>Bacilli</taxon>
        <taxon>Bacillales</taxon>
        <taxon>Paenibacillaceae</taxon>
        <taxon>Paenibacillus</taxon>
    </lineage>
</organism>
<proteinExistence type="inferred from homology"/>
<dbReference type="SUPFAM" id="SSF55347">
    <property type="entry name" value="Glyceraldehyde-3-phosphate dehydrogenase-like, C-terminal domain"/>
    <property type="match status" value="1"/>
</dbReference>
<dbReference type="Pfam" id="PF01408">
    <property type="entry name" value="GFO_IDH_MocA"/>
    <property type="match status" value="1"/>
</dbReference>
<evidence type="ECO:0000256" key="2">
    <source>
        <dbReference type="ARBA" id="ARBA00023002"/>
    </source>
</evidence>
<evidence type="ECO:0000259" key="4">
    <source>
        <dbReference type="Pfam" id="PF22725"/>
    </source>
</evidence>
<dbReference type="SUPFAM" id="SSF51735">
    <property type="entry name" value="NAD(P)-binding Rossmann-fold domains"/>
    <property type="match status" value="1"/>
</dbReference>
<comment type="similarity">
    <text evidence="1">Belongs to the Gfo/Idh/MocA family.</text>
</comment>
<dbReference type="PANTHER" id="PTHR22604">
    <property type="entry name" value="OXIDOREDUCTASES"/>
    <property type="match status" value="1"/>
</dbReference>
<dbReference type="Gene3D" id="3.40.50.720">
    <property type="entry name" value="NAD(P)-binding Rossmann-like Domain"/>
    <property type="match status" value="1"/>
</dbReference>
<feature type="domain" description="GFO/IDH/MocA-like oxidoreductase" evidence="4">
    <location>
        <begin position="134"/>
        <end position="252"/>
    </location>
</feature>
<dbReference type="InterPro" id="IPR050984">
    <property type="entry name" value="Gfo/Idh/MocA_domain"/>
</dbReference>
<sequence length="332" mass="36852">MDNQLRWGIMGCAGIARDCIMPAILESSNGRIEAIASRGPEKSRMLAEQFGVAKAYGSYEELLEDTEVDAVYIPLPNHLHKEWTIKAAEAGKHILCEKPIALNAWEAELMIKACSDAGVLLAEAMMYRHHPVLRRAQQLVAGGGIGDLRVIRASFTYNNPDQASNIRFKSAWGGGSLYDVGGYPLSAARFFTGKEPEAVTVNSFFSGEHDGVDMMSTGLVEFADGLTLIFDCGMWAEERRCLEIVGSEGRIEIPHAFSGKEQSGYYLFQGGELQEYRETAINAYVRQIEDFGRAVFGHMPQLFLPEDAYLNMKLIDACRLSAKERRRVVLKP</sequence>
<dbReference type="Gene3D" id="3.30.360.10">
    <property type="entry name" value="Dihydrodipicolinate Reductase, domain 2"/>
    <property type="match status" value="1"/>
</dbReference>
<dbReference type="Pfam" id="PF22725">
    <property type="entry name" value="GFO_IDH_MocA_C3"/>
    <property type="match status" value="1"/>
</dbReference>
<evidence type="ECO:0000313" key="6">
    <source>
        <dbReference type="Proteomes" id="UP000272464"/>
    </source>
</evidence>